<dbReference type="PANTHER" id="PTHR33116">
    <property type="entry name" value="REVERSE TRANSCRIPTASE ZINC-BINDING DOMAIN-CONTAINING PROTEIN-RELATED-RELATED"/>
    <property type="match status" value="1"/>
</dbReference>
<accession>A0AAV8D089</accession>
<dbReference type="GO" id="GO:0003964">
    <property type="term" value="F:RNA-directed DNA polymerase activity"/>
    <property type="evidence" value="ECO:0007669"/>
    <property type="project" value="UniProtKB-KW"/>
</dbReference>
<evidence type="ECO:0000313" key="2">
    <source>
        <dbReference type="EMBL" id="KAJ4760681.1"/>
    </source>
</evidence>
<reference evidence="2" key="1">
    <citation type="submission" date="2022-08" db="EMBL/GenBank/DDBJ databases">
        <authorList>
            <person name="Marques A."/>
        </authorList>
    </citation>
    <scope>NUCLEOTIDE SEQUENCE</scope>
    <source>
        <strain evidence="2">RhyPub2mFocal</strain>
        <tissue evidence="2">Leaves</tissue>
    </source>
</reference>
<dbReference type="Proteomes" id="UP001140206">
    <property type="component" value="Chromosome 4"/>
</dbReference>
<feature type="domain" description="Reverse transcriptase" evidence="1">
    <location>
        <begin position="150"/>
        <end position="424"/>
    </location>
</feature>
<keyword evidence="3" id="KW-1185">Reference proteome</keyword>
<evidence type="ECO:0000313" key="3">
    <source>
        <dbReference type="Proteomes" id="UP001140206"/>
    </source>
</evidence>
<comment type="caution">
    <text evidence="2">The sequence shown here is derived from an EMBL/GenBank/DDBJ whole genome shotgun (WGS) entry which is preliminary data.</text>
</comment>
<protein>
    <submittedName>
        <fullName evidence="2">RNA-directed DNA polymerase (Reverse transcriptase)-related family protein</fullName>
    </submittedName>
</protein>
<dbReference type="CDD" id="cd01650">
    <property type="entry name" value="RT_nLTR_like"/>
    <property type="match status" value="1"/>
</dbReference>
<keyword evidence="2" id="KW-0548">Nucleotidyltransferase</keyword>
<keyword evidence="2" id="KW-0808">Transferase</keyword>
<dbReference type="InterPro" id="IPR026960">
    <property type="entry name" value="RVT-Znf"/>
</dbReference>
<dbReference type="Pfam" id="PF13966">
    <property type="entry name" value="zf-RVT"/>
    <property type="match status" value="1"/>
</dbReference>
<sequence>MESRPLTSLEKLLKAMLKRRFTEIAIAEEEIWKQRSSFKWGLEGDQNTAFFHAKASSNKRRNFIQTLNVDGITVTDKKSKGLAFFNFFCTLMGSTSTAVSDFEVDCLYSQLQSSDLSSLDAPISQLEVCEVISSWPSNKSPGPEITSTLNTALHSNSLHPLNSSIIALIPKSQSPLTTADFRPISIIHSIQRIFSKILTNRLTPLLSSLITSNQTGFMKGRAIIENITYAQEIIHHCSKTKTPLAIFKADINKAFDTISWSFLSKILAALGFSQSYISTVLGCVLQGASRVVLNGVAGKPILLRRGVRQGDPLSPYLFILAFDFLSRWVTKLNRLGAIPVPLQNIFSSVFYADDALFFFKPTLQQATFLKIVLNVFGSFSGLTINPGKSDLLTLNCSSLASHSLADVLGCRASSFPLIYLGLPLSDKPLVRADYHSLLNKFSTKLRGWSASLLSITGRVVLINSCLSSLPTYFMSVFKLPTWVIKRIDSVRRSFLWHGVYTDKRKLVLISWNCVIKPKKVGGLGILNLSAFNEALLVKWLWKWSSTSYSLWKPLALALQSAPLSSYPLNSKLANILKNLTHLFNVGLIFLPSDGKNILFWQHNWASQILQFSFPDLYSFALDKFISLHFFCSNLQDVYSLFSPLLSTSLVAVHQLSSLLLTVAPTISNLSHAGLDEVFWKLDKSGVFSTSSIYNLITSHPCHVSPLRKIWKMRIPPRFKVFLWMMLQNKIATLDNLQRRGWHLPNRCILCGTSSESVLHLFSSCRFYKLLKDLLLSSADVLSISAGTPPGFPDTPLAILLGFDVPDTIRDLIAITFFVTWRERCSRTFRDVVKQPSDLFLEVLLEWKFFS</sequence>
<dbReference type="SUPFAM" id="SSF56672">
    <property type="entry name" value="DNA/RNA polymerases"/>
    <property type="match status" value="1"/>
</dbReference>
<dbReference type="InterPro" id="IPR000477">
    <property type="entry name" value="RT_dom"/>
</dbReference>
<dbReference type="InterPro" id="IPR043502">
    <property type="entry name" value="DNA/RNA_pol_sf"/>
</dbReference>
<keyword evidence="2" id="KW-0695">RNA-directed DNA polymerase</keyword>
<name>A0AAV8D089_9POAL</name>
<dbReference type="Pfam" id="PF00078">
    <property type="entry name" value="RVT_1"/>
    <property type="match status" value="1"/>
</dbReference>
<proteinExistence type="predicted"/>
<organism evidence="2 3">
    <name type="scientific">Rhynchospora pubera</name>
    <dbReference type="NCBI Taxonomy" id="906938"/>
    <lineage>
        <taxon>Eukaryota</taxon>
        <taxon>Viridiplantae</taxon>
        <taxon>Streptophyta</taxon>
        <taxon>Embryophyta</taxon>
        <taxon>Tracheophyta</taxon>
        <taxon>Spermatophyta</taxon>
        <taxon>Magnoliopsida</taxon>
        <taxon>Liliopsida</taxon>
        <taxon>Poales</taxon>
        <taxon>Cyperaceae</taxon>
        <taxon>Cyperoideae</taxon>
        <taxon>Rhynchosporeae</taxon>
        <taxon>Rhynchospora</taxon>
    </lineage>
</organism>
<dbReference type="AlphaFoldDB" id="A0AAV8D089"/>
<dbReference type="EMBL" id="JAMFTS010000004">
    <property type="protein sequence ID" value="KAJ4760681.1"/>
    <property type="molecule type" value="Genomic_DNA"/>
</dbReference>
<dbReference type="PANTHER" id="PTHR33116:SF78">
    <property type="entry name" value="OS12G0587133 PROTEIN"/>
    <property type="match status" value="1"/>
</dbReference>
<evidence type="ECO:0000259" key="1">
    <source>
        <dbReference type="PROSITE" id="PS50878"/>
    </source>
</evidence>
<gene>
    <name evidence="2" type="ORF">LUZ62_071056</name>
</gene>
<dbReference type="PROSITE" id="PS50878">
    <property type="entry name" value="RT_POL"/>
    <property type="match status" value="1"/>
</dbReference>